<dbReference type="PANTHER" id="PTHR34856:SF2">
    <property type="entry name" value="PROTEIN NRFD"/>
    <property type="match status" value="1"/>
</dbReference>
<dbReference type="InterPro" id="IPR005614">
    <property type="entry name" value="NrfD-like"/>
</dbReference>
<evidence type="ECO:0000256" key="6">
    <source>
        <dbReference type="ARBA" id="ARBA00023136"/>
    </source>
</evidence>
<feature type="transmembrane region" description="Helical" evidence="7">
    <location>
        <begin position="185"/>
        <end position="206"/>
    </location>
</feature>
<feature type="transmembrane region" description="Helical" evidence="7">
    <location>
        <begin position="258"/>
        <end position="278"/>
    </location>
</feature>
<dbReference type="HOGENOM" id="CLU_045348_1_0_6"/>
<dbReference type="RefSeq" id="WP_006745994.1">
    <property type="nucleotide sequence ID" value="NZ_CP007029.1"/>
</dbReference>
<keyword evidence="9" id="KW-1185">Reference proteome</keyword>
<keyword evidence="3" id="KW-1003">Cell membrane</keyword>
<dbReference type="GO" id="GO:0005886">
    <property type="term" value="C:plasma membrane"/>
    <property type="evidence" value="ECO:0007669"/>
    <property type="project" value="UniProtKB-SubCell"/>
</dbReference>
<dbReference type="Gene3D" id="1.20.1630.10">
    <property type="entry name" value="Formate dehydrogenase/DMSO reductase domain"/>
    <property type="match status" value="1"/>
</dbReference>
<keyword evidence="6 7" id="KW-0472">Membrane</keyword>
<evidence type="ECO:0000313" key="9">
    <source>
        <dbReference type="Proteomes" id="UP000005289"/>
    </source>
</evidence>
<keyword evidence="4 7" id="KW-0812">Transmembrane</keyword>
<name>W0DFJ9_9GAMM</name>
<dbReference type="EMBL" id="CP007029">
    <property type="protein sequence ID" value="AHE97419.1"/>
    <property type="molecule type" value="Genomic_DNA"/>
</dbReference>
<dbReference type="KEGG" id="tti:THITH_03015"/>
<feature type="transmembrane region" description="Helical" evidence="7">
    <location>
        <begin position="102"/>
        <end position="122"/>
    </location>
</feature>
<feature type="transmembrane region" description="Helical" evidence="7">
    <location>
        <begin position="26"/>
        <end position="50"/>
    </location>
</feature>
<dbReference type="AlphaFoldDB" id="W0DFJ9"/>
<evidence type="ECO:0000256" key="4">
    <source>
        <dbReference type="ARBA" id="ARBA00022692"/>
    </source>
</evidence>
<evidence type="ECO:0000256" key="5">
    <source>
        <dbReference type="ARBA" id="ARBA00022989"/>
    </source>
</evidence>
<accession>W0DFJ9</accession>
<comment type="similarity">
    <text evidence="2">Belongs to the NrfD family.</text>
</comment>
<feature type="transmembrane region" description="Helical" evidence="7">
    <location>
        <begin position="62"/>
        <end position="82"/>
    </location>
</feature>
<dbReference type="STRING" id="713585.THITH_03015"/>
<dbReference type="InterPro" id="IPR052049">
    <property type="entry name" value="Electron_transfer_protein"/>
</dbReference>
<comment type="subcellular location">
    <subcellularLocation>
        <location evidence="1">Cell membrane</location>
        <topology evidence="1">Multi-pass membrane protein</topology>
    </subcellularLocation>
</comment>
<dbReference type="OrthoDB" id="9770779at2"/>
<evidence type="ECO:0000313" key="8">
    <source>
        <dbReference type="EMBL" id="AHE97419.1"/>
    </source>
</evidence>
<feature type="transmembrane region" description="Helical" evidence="7">
    <location>
        <begin position="152"/>
        <end position="173"/>
    </location>
</feature>
<dbReference type="Proteomes" id="UP000005289">
    <property type="component" value="Chromosome"/>
</dbReference>
<sequence length="331" mass="37200">MLEEVLVTVRSNPGIDPSLAVWNWEIPLYLFLGGLVAGILLFGSLMVLLDREKDFPFVARKLPIWAFVGLSIGMFALFLDLSHKFYVWRFYTTFQVSSPMSWGAWILVLVYPVIILLTACTLREGYPALGRLVDRFRAGHALIEFACKHRALVAQWGIVLAVFLGFYTGILLSALSARPFWNTGFLAPLFLVSGMSAAAALVLLGTRSEIERHTFTRIDIVLIAVKLSLIALLLVNLATGSRVQIEAAQMVFEGEFAIPFWVFLVIPGLMIPLILEYWELKGRRRAWMLVSPVLVLYGSYMLRQLTVDMGQASSYVSYINAFDPTLLELLR</sequence>
<evidence type="ECO:0000256" key="7">
    <source>
        <dbReference type="SAM" id="Phobius"/>
    </source>
</evidence>
<keyword evidence="5 7" id="KW-1133">Transmembrane helix</keyword>
<evidence type="ECO:0000256" key="3">
    <source>
        <dbReference type="ARBA" id="ARBA00022475"/>
    </source>
</evidence>
<dbReference type="Pfam" id="PF03916">
    <property type="entry name" value="NrfD"/>
    <property type="match status" value="1"/>
</dbReference>
<proteinExistence type="inferred from homology"/>
<protein>
    <submittedName>
        <fullName evidence="8">Nitrite reductase</fullName>
    </submittedName>
</protein>
<feature type="transmembrane region" description="Helical" evidence="7">
    <location>
        <begin position="218"/>
        <end position="238"/>
    </location>
</feature>
<evidence type="ECO:0000256" key="1">
    <source>
        <dbReference type="ARBA" id="ARBA00004651"/>
    </source>
</evidence>
<gene>
    <name evidence="8" type="ORF">THITH_03015</name>
</gene>
<organism evidence="8 9">
    <name type="scientific">Thioalkalivibrio paradoxus ARh 1</name>
    <dbReference type="NCBI Taxonomy" id="713585"/>
    <lineage>
        <taxon>Bacteria</taxon>
        <taxon>Pseudomonadati</taxon>
        <taxon>Pseudomonadota</taxon>
        <taxon>Gammaproteobacteria</taxon>
        <taxon>Chromatiales</taxon>
        <taxon>Ectothiorhodospiraceae</taxon>
        <taxon>Thioalkalivibrio</taxon>
    </lineage>
</organism>
<reference evidence="8 9" key="1">
    <citation type="submission" date="2013-12" db="EMBL/GenBank/DDBJ databases">
        <authorList>
            <consortium name="DOE Joint Genome Institute"/>
            <person name="Muyzer G."/>
            <person name="Huntemann M."/>
            <person name="Han J."/>
            <person name="Chen A."/>
            <person name="Kyrpides N."/>
            <person name="Mavromatis K."/>
            <person name="Markowitz V."/>
            <person name="Palaniappan K."/>
            <person name="Ivanova N."/>
            <person name="Schaumberg A."/>
            <person name="Pati A."/>
            <person name="Liolios K."/>
            <person name="Nordberg H.P."/>
            <person name="Cantor M.N."/>
            <person name="Hua S.X."/>
            <person name="Woyke T."/>
        </authorList>
    </citation>
    <scope>NUCLEOTIDE SEQUENCE [LARGE SCALE GENOMIC DNA]</scope>
    <source>
        <strain evidence="8 9">ARh 1</strain>
    </source>
</reference>
<evidence type="ECO:0000256" key="2">
    <source>
        <dbReference type="ARBA" id="ARBA00008929"/>
    </source>
</evidence>
<dbReference type="PANTHER" id="PTHR34856">
    <property type="entry name" value="PROTEIN NRFD"/>
    <property type="match status" value="1"/>
</dbReference>